<dbReference type="GO" id="GO:0022857">
    <property type="term" value="F:transmembrane transporter activity"/>
    <property type="evidence" value="ECO:0007669"/>
    <property type="project" value="InterPro"/>
</dbReference>
<dbReference type="Proteomes" id="UP000007148">
    <property type="component" value="Unassembled WGS sequence"/>
</dbReference>
<feature type="transmembrane region" description="Helical" evidence="6">
    <location>
        <begin position="198"/>
        <end position="219"/>
    </location>
</feature>
<evidence type="ECO:0000256" key="5">
    <source>
        <dbReference type="SAM" id="MobiDB-lite"/>
    </source>
</evidence>
<name>G4TEG6_SERID</name>
<dbReference type="HOGENOM" id="CLU_000960_26_0_1"/>
<dbReference type="EMBL" id="CAFZ01000061">
    <property type="protein sequence ID" value="CCA69717.1"/>
    <property type="molecule type" value="Genomic_DNA"/>
</dbReference>
<feature type="region of interest" description="Disordered" evidence="5">
    <location>
        <begin position="1"/>
        <end position="34"/>
    </location>
</feature>
<dbReference type="PANTHER" id="PTHR23501:SF39">
    <property type="entry name" value="MULTIDRUG TRANSPORTER, PUTATIVE (AFU_ORTHOLOGUE AFUA_1G05010)-RELATED"/>
    <property type="match status" value="1"/>
</dbReference>
<keyword evidence="2 6" id="KW-0812">Transmembrane</keyword>
<feature type="transmembrane region" description="Helical" evidence="6">
    <location>
        <begin position="502"/>
        <end position="523"/>
    </location>
</feature>
<comment type="caution">
    <text evidence="8">The sequence shown here is derived from an EMBL/GenBank/DDBJ whole genome shotgun (WGS) entry which is preliminary data.</text>
</comment>
<protein>
    <submittedName>
        <fullName evidence="8">Related to putative multidrug transporter</fullName>
    </submittedName>
</protein>
<proteinExistence type="predicted"/>
<keyword evidence="4 6" id="KW-0472">Membrane</keyword>
<feature type="transmembrane region" description="Helical" evidence="6">
    <location>
        <begin position="443"/>
        <end position="464"/>
    </location>
</feature>
<sequence length="636" mass="69155">MSQRYLTEKRVETADLSQSVDTSEQAGEREPRKQSAWQRWKPRLRLSLALLLPVMLETLDYTVVATAQPNIASVFGRLDLQSYIGTSYVLGSTIFLPVAASFADVFGRYGAMQASVFIFIVGSALSTGAINMPMLLLGRGISGVGAAGLLGIVRILLSDSESLDDNNAQNALMVVIYSLGFSIGPTLGGVLLKVNWRWIFGINLPIGVASMIIMHLLLYKRCKGPQPPQRFQYLPPDIVRMLQARTHGGFIGGLQRMDLIGAGLFIILGIPILLALNWGSTEEWNQPKVIACIVIGVVFLALFILWEYAVDHSTDHLAISSPGDSTSPSTNDQENQMSQIPEKKIGIRARFARVTPAFTRVTDAMLPINMFRSFDVVATDFAVMTSGMVMLGIFYFVAIFYIIVDGKGPVSSAIQLVFFAPGMGIGTVISLILIRFVRQPKPIAILGGIVLPVAIGLLAQAMYISNQAQIRGFMIMAGTGIGISFGPLTYQVRFTQPEDRVAIVVASNLFFRTLGGTIGLAQLSAVMYSRVRTYITSQVNHGSITITQAGLIAEALNRLDSSGGESSSNGGIYSLPDQLKTIAIDAFRDGIRAAFWSLLPWLAVALVLCCFLSHVPEERLRRHPAETKPTTSHSET</sequence>
<dbReference type="InterPro" id="IPR036259">
    <property type="entry name" value="MFS_trans_sf"/>
</dbReference>
<feature type="transmembrane region" description="Helical" evidence="6">
    <location>
        <begin position="593"/>
        <end position="612"/>
    </location>
</feature>
<accession>G4TEG6</accession>
<dbReference type="STRING" id="1109443.G4TEG6"/>
<dbReference type="eggNOG" id="KOG0254">
    <property type="taxonomic scope" value="Eukaryota"/>
</dbReference>
<dbReference type="GO" id="GO:0005886">
    <property type="term" value="C:plasma membrane"/>
    <property type="evidence" value="ECO:0007669"/>
    <property type="project" value="TreeGrafter"/>
</dbReference>
<feature type="compositionally biased region" description="Basic and acidic residues" evidence="5">
    <location>
        <begin position="1"/>
        <end position="13"/>
    </location>
</feature>
<dbReference type="OMA" id="QTWGMLL"/>
<evidence type="ECO:0000313" key="9">
    <source>
        <dbReference type="Proteomes" id="UP000007148"/>
    </source>
</evidence>
<feature type="compositionally biased region" description="Polar residues" evidence="5">
    <location>
        <begin position="15"/>
        <end position="25"/>
    </location>
</feature>
<dbReference type="PANTHER" id="PTHR23501">
    <property type="entry name" value="MAJOR FACILITATOR SUPERFAMILY"/>
    <property type="match status" value="1"/>
</dbReference>
<feature type="transmembrane region" description="Helical" evidence="6">
    <location>
        <begin position="169"/>
        <end position="192"/>
    </location>
</feature>
<evidence type="ECO:0000256" key="6">
    <source>
        <dbReference type="SAM" id="Phobius"/>
    </source>
</evidence>
<dbReference type="SUPFAM" id="SSF103473">
    <property type="entry name" value="MFS general substrate transporter"/>
    <property type="match status" value="2"/>
</dbReference>
<feature type="transmembrane region" description="Helical" evidence="6">
    <location>
        <begin position="83"/>
        <end position="103"/>
    </location>
</feature>
<feature type="transmembrane region" description="Helical" evidence="6">
    <location>
        <begin position="259"/>
        <end position="276"/>
    </location>
</feature>
<feature type="transmembrane region" description="Helical" evidence="6">
    <location>
        <begin position="381"/>
        <end position="404"/>
    </location>
</feature>
<dbReference type="AlphaFoldDB" id="G4TEG6"/>
<evidence type="ECO:0000256" key="3">
    <source>
        <dbReference type="ARBA" id="ARBA00022989"/>
    </source>
</evidence>
<evidence type="ECO:0000259" key="7">
    <source>
        <dbReference type="PROSITE" id="PS50850"/>
    </source>
</evidence>
<dbReference type="InParanoid" id="G4TEG6"/>
<feature type="transmembrane region" description="Helical" evidence="6">
    <location>
        <begin position="136"/>
        <end position="157"/>
    </location>
</feature>
<dbReference type="PROSITE" id="PS50850">
    <property type="entry name" value="MFS"/>
    <property type="match status" value="1"/>
</dbReference>
<dbReference type="InterPro" id="IPR020846">
    <property type="entry name" value="MFS_dom"/>
</dbReference>
<feature type="transmembrane region" description="Helical" evidence="6">
    <location>
        <begin position="470"/>
        <end position="490"/>
    </location>
</feature>
<feature type="transmembrane region" description="Helical" evidence="6">
    <location>
        <begin position="416"/>
        <end position="436"/>
    </location>
</feature>
<gene>
    <name evidence="8" type="ORF">PIIN_03658</name>
</gene>
<comment type="subcellular location">
    <subcellularLocation>
        <location evidence="1">Membrane</location>
        <topology evidence="1">Multi-pass membrane protein</topology>
    </subcellularLocation>
</comment>
<dbReference type="InterPro" id="IPR011701">
    <property type="entry name" value="MFS"/>
</dbReference>
<feature type="domain" description="Major facilitator superfamily (MFS) profile" evidence="7">
    <location>
        <begin position="46"/>
        <end position="617"/>
    </location>
</feature>
<organism evidence="8 9">
    <name type="scientific">Serendipita indica (strain DSM 11827)</name>
    <name type="common">Root endophyte fungus</name>
    <name type="synonym">Piriformospora indica</name>
    <dbReference type="NCBI Taxonomy" id="1109443"/>
    <lineage>
        <taxon>Eukaryota</taxon>
        <taxon>Fungi</taxon>
        <taxon>Dikarya</taxon>
        <taxon>Basidiomycota</taxon>
        <taxon>Agaricomycotina</taxon>
        <taxon>Agaricomycetes</taxon>
        <taxon>Sebacinales</taxon>
        <taxon>Serendipitaceae</taxon>
        <taxon>Serendipita</taxon>
    </lineage>
</organism>
<evidence type="ECO:0000256" key="4">
    <source>
        <dbReference type="ARBA" id="ARBA00023136"/>
    </source>
</evidence>
<evidence type="ECO:0000313" key="8">
    <source>
        <dbReference type="EMBL" id="CCA69717.1"/>
    </source>
</evidence>
<dbReference type="OrthoDB" id="6770063at2759"/>
<dbReference type="Gene3D" id="1.20.1250.20">
    <property type="entry name" value="MFS general substrate transporter like domains"/>
    <property type="match status" value="2"/>
</dbReference>
<keyword evidence="9" id="KW-1185">Reference proteome</keyword>
<feature type="transmembrane region" description="Helical" evidence="6">
    <location>
        <begin position="288"/>
        <end position="306"/>
    </location>
</feature>
<evidence type="ECO:0000256" key="2">
    <source>
        <dbReference type="ARBA" id="ARBA00022692"/>
    </source>
</evidence>
<reference evidence="8 9" key="1">
    <citation type="journal article" date="2011" name="PLoS Pathog.">
        <title>Endophytic Life Strategies Decoded by Genome and Transcriptome Analyses of the Mutualistic Root Symbiont Piriformospora indica.</title>
        <authorList>
            <person name="Zuccaro A."/>
            <person name="Lahrmann U."/>
            <person name="Guldener U."/>
            <person name="Langen G."/>
            <person name="Pfiffi S."/>
            <person name="Biedenkopf D."/>
            <person name="Wong P."/>
            <person name="Samans B."/>
            <person name="Grimm C."/>
            <person name="Basiewicz M."/>
            <person name="Murat C."/>
            <person name="Martin F."/>
            <person name="Kogel K.H."/>
        </authorList>
    </citation>
    <scope>NUCLEOTIDE SEQUENCE [LARGE SCALE GENOMIC DNA]</scope>
    <source>
        <strain evidence="8 9">DSM 11827</strain>
    </source>
</reference>
<keyword evidence="3 6" id="KW-1133">Transmembrane helix</keyword>
<dbReference type="Pfam" id="PF07690">
    <property type="entry name" value="MFS_1"/>
    <property type="match status" value="1"/>
</dbReference>
<evidence type="ECO:0000256" key="1">
    <source>
        <dbReference type="ARBA" id="ARBA00004141"/>
    </source>
</evidence>
<feature type="transmembrane region" description="Helical" evidence="6">
    <location>
        <begin position="110"/>
        <end position="130"/>
    </location>
</feature>
<dbReference type="PRINTS" id="PR01036">
    <property type="entry name" value="TCRTETB"/>
</dbReference>